<keyword evidence="3" id="KW-1185">Reference proteome</keyword>
<proteinExistence type="predicted"/>
<organism evidence="2 3">
    <name type="scientific">Perkinsus olseni</name>
    <name type="common">Perkinsus atlanticus</name>
    <dbReference type="NCBI Taxonomy" id="32597"/>
    <lineage>
        <taxon>Eukaryota</taxon>
        <taxon>Sar</taxon>
        <taxon>Alveolata</taxon>
        <taxon>Perkinsozoa</taxon>
        <taxon>Perkinsea</taxon>
        <taxon>Perkinsida</taxon>
        <taxon>Perkinsidae</taxon>
        <taxon>Perkinsus</taxon>
    </lineage>
</organism>
<evidence type="ECO:0000313" key="2">
    <source>
        <dbReference type="EMBL" id="KAF4720267.1"/>
    </source>
</evidence>
<dbReference type="Gene3D" id="1.10.8.720">
    <property type="entry name" value="Region D6 of dynein motor"/>
    <property type="match status" value="1"/>
</dbReference>
<accession>A0A7J6RIK5</accession>
<dbReference type="AlphaFoldDB" id="A0A7J6RIK5"/>
<dbReference type="InterPro" id="IPR042219">
    <property type="entry name" value="AAA_lid_11_sf"/>
</dbReference>
<dbReference type="GO" id="GO:0045505">
    <property type="term" value="F:dynein intermediate chain binding"/>
    <property type="evidence" value="ECO:0007669"/>
    <property type="project" value="InterPro"/>
</dbReference>
<sequence>KALVLLAIRADALVPAIQEIVEKKLGNFFLEPPPFDLEACYHDSKSSIPLVFVLSSGSDPMADIIKLAEGKDMLANISAISLGQGQGPKAMAALEEGTKHGKWVVEDFREDEINPEFRLWLTAMPSPAFPISVLQNGIKMTLEPPKGLKNSLVRAYMGMEEEWFESCSKPHAFKKLLFGLCFFHAVILERRQF</sequence>
<dbReference type="InterPro" id="IPR004273">
    <property type="entry name" value="Dynein_heavy_D6_P-loop"/>
</dbReference>
<name>A0A7J6RIK5_PEROL</name>
<reference evidence="2 3" key="1">
    <citation type="submission" date="2020-04" db="EMBL/GenBank/DDBJ databases">
        <title>Perkinsus olseni comparative genomics.</title>
        <authorList>
            <person name="Bogema D.R."/>
        </authorList>
    </citation>
    <scope>NUCLEOTIDE SEQUENCE [LARGE SCALE GENOMIC DNA]</scope>
    <source>
        <strain evidence="2 3">ATCC PRA-207</strain>
    </source>
</reference>
<evidence type="ECO:0000313" key="3">
    <source>
        <dbReference type="Proteomes" id="UP000553632"/>
    </source>
</evidence>
<evidence type="ECO:0000259" key="1">
    <source>
        <dbReference type="Pfam" id="PF03028"/>
    </source>
</evidence>
<dbReference type="EMBL" id="JABANO010025411">
    <property type="protein sequence ID" value="KAF4720267.1"/>
    <property type="molecule type" value="Genomic_DNA"/>
</dbReference>
<dbReference type="Gene3D" id="3.40.50.300">
    <property type="entry name" value="P-loop containing nucleotide triphosphate hydrolases"/>
    <property type="match status" value="2"/>
</dbReference>
<dbReference type="InterPro" id="IPR027417">
    <property type="entry name" value="P-loop_NTPase"/>
</dbReference>
<dbReference type="PANTHER" id="PTHR22878:SF68">
    <property type="entry name" value="DYNEIN HEAVY CHAIN 6, AXONEMAL-LIKE"/>
    <property type="match status" value="1"/>
</dbReference>
<gene>
    <name evidence="2" type="ORF">FOZ63_014624</name>
</gene>
<dbReference type="Proteomes" id="UP000553632">
    <property type="component" value="Unassembled WGS sequence"/>
</dbReference>
<dbReference type="Pfam" id="PF03028">
    <property type="entry name" value="Dynein_heavy"/>
    <property type="match status" value="1"/>
</dbReference>
<dbReference type="GO" id="GO:0008569">
    <property type="term" value="F:minus-end-directed microtubule motor activity"/>
    <property type="evidence" value="ECO:0007669"/>
    <property type="project" value="InterPro"/>
</dbReference>
<dbReference type="GO" id="GO:0007018">
    <property type="term" value="P:microtubule-based movement"/>
    <property type="evidence" value="ECO:0007669"/>
    <property type="project" value="InterPro"/>
</dbReference>
<dbReference type="GO" id="GO:0051959">
    <property type="term" value="F:dynein light intermediate chain binding"/>
    <property type="evidence" value="ECO:0007669"/>
    <property type="project" value="InterPro"/>
</dbReference>
<comment type="caution">
    <text evidence="2">The sequence shown here is derived from an EMBL/GenBank/DDBJ whole genome shotgun (WGS) entry which is preliminary data.</text>
</comment>
<dbReference type="OMA" id="YAEISHE"/>
<dbReference type="GO" id="GO:0030286">
    <property type="term" value="C:dynein complex"/>
    <property type="evidence" value="ECO:0007669"/>
    <property type="project" value="InterPro"/>
</dbReference>
<dbReference type="PANTHER" id="PTHR22878">
    <property type="entry name" value="DYNEIN HEAVY CHAIN 6, AXONEMAL-LIKE-RELATED"/>
    <property type="match status" value="1"/>
</dbReference>
<feature type="domain" description="Dynein heavy chain region D6 P-loop" evidence="1">
    <location>
        <begin position="46"/>
        <end position="105"/>
    </location>
</feature>
<feature type="non-terminal residue" evidence="2">
    <location>
        <position position="1"/>
    </location>
</feature>
<feature type="non-terminal residue" evidence="2">
    <location>
        <position position="193"/>
    </location>
</feature>
<dbReference type="InterPro" id="IPR026983">
    <property type="entry name" value="DHC"/>
</dbReference>
<protein>
    <recommendedName>
        <fullName evidence="1">Dynein heavy chain region D6 P-loop domain-containing protein</fullName>
    </recommendedName>
</protein>